<protein>
    <submittedName>
        <fullName evidence="1">Uncharacterized protein</fullName>
    </submittedName>
</protein>
<evidence type="ECO:0000313" key="2">
    <source>
        <dbReference type="Proteomes" id="UP000799640"/>
    </source>
</evidence>
<dbReference type="EMBL" id="ML996694">
    <property type="protein sequence ID" value="KAF2400888.1"/>
    <property type="molecule type" value="Genomic_DNA"/>
</dbReference>
<proteinExistence type="predicted"/>
<reference evidence="1" key="1">
    <citation type="journal article" date="2020" name="Stud. Mycol.">
        <title>101 Dothideomycetes genomes: a test case for predicting lifestyles and emergence of pathogens.</title>
        <authorList>
            <person name="Haridas S."/>
            <person name="Albert R."/>
            <person name="Binder M."/>
            <person name="Bloem J."/>
            <person name="Labutti K."/>
            <person name="Salamov A."/>
            <person name="Andreopoulos B."/>
            <person name="Baker S."/>
            <person name="Barry K."/>
            <person name="Bills G."/>
            <person name="Bluhm B."/>
            <person name="Cannon C."/>
            <person name="Castanera R."/>
            <person name="Culley D."/>
            <person name="Daum C."/>
            <person name="Ezra D."/>
            <person name="Gonzalez J."/>
            <person name="Henrissat B."/>
            <person name="Kuo A."/>
            <person name="Liang C."/>
            <person name="Lipzen A."/>
            <person name="Lutzoni F."/>
            <person name="Magnuson J."/>
            <person name="Mondo S."/>
            <person name="Nolan M."/>
            <person name="Ohm R."/>
            <person name="Pangilinan J."/>
            <person name="Park H.-J."/>
            <person name="Ramirez L."/>
            <person name="Alfaro M."/>
            <person name="Sun H."/>
            <person name="Tritt A."/>
            <person name="Yoshinaga Y."/>
            <person name="Zwiers L.-H."/>
            <person name="Turgeon B."/>
            <person name="Goodwin S."/>
            <person name="Spatafora J."/>
            <person name="Crous P."/>
            <person name="Grigoriev I."/>
        </authorList>
    </citation>
    <scope>NUCLEOTIDE SEQUENCE</scope>
    <source>
        <strain evidence="1">CBS 262.69</strain>
    </source>
</reference>
<dbReference type="AlphaFoldDB" id="A0A6G1HXV7"/>
<organism evidence="1 2">
    <name type="scientific">Trichodelitschia bisporula</name>
    <dbReference type="NCBI Taxonomy" id="703511"/>
    <lineage>
        <taxon>Eukaryota</taxon>
        <taxon>Fungi</taxon>
        <taxon>Dikarya</taxon>
        <taxon>Ascomycota</taxon>
        <taxon>Pezizomycotina</taxon>
        <taxon>Dothideomycetes</taxon>
        <taxon>Dothideomycetes incertae sedis</taxon>
        <taxon>Phaeotrichales</taxon>
        <taxon>Phaeotrichaceae</taxon>
        <taxon>Trichodelitschia</taxon>
    </lineage>
</organism>
<keyword evidence="2" id="KW-1185">Reference proteome</keyword>
<sequence>MSTIPRVAWGHVTLNTWLTTGTCGRRHRPRKTSTGGKRSREIFDDEAVEVPGTPTGTLSPTGGVAKLHLMERTIMVHLLHDYYNDPDNLSFVIAMPKEPHWQHTLVCLTTSIATTSIRAVWMLATNSARAISNACVRRHARCEGDGDWEPTYLCLEQHWPNANERETPSCRVATCRYICVSAGYVQ</sequence>
<evidence type="ECO:0000313" key="1">
    <source>
        <dbReference type="EMBL" id="KAF2400888.1"/>
    </source>
</evidence>
<name>A0A6G1HXV7_9PEZI</name>
<dbReference type="Proteomes" id="UP000799640">
    <property type="component" value="Unassembled WGS sequence"/>
</dbReference>
<gene>
    <name evidence="1" type="ORF">EJ06DRAFT_412219</name>
</gene>
<accession>A0A6G1HXV7</accession>